<dbReference type="Proteomes" id="UP000246145">
    <property type="component" value="Unassembled WGS sequence"/>
</dbReference>
<dbReference type="EMBL" id="QEKO01000002">
    <property type="protein sequence ID" value="PVY62290.1"/>
    <property type="molecule type" value="Genomic_DNA"/>
</dbReference>
<evidence type="ECO:0000313" key="2">
    <source>
        <dbReference type="Proteomes" id="UP000246145"/>
    </source>
</evidence>
<gene>
    <name evidence="1" type="ORF">C7440_1783</name>
</gene>
<organism evidence="1 2">
    <name type="scientific">Pusillimonas noertemannii</name>
    <dbReference type="NCBI Taxonomy" id="305977"/>
    <lineage>
        <taxon>Bacteria</taxon>
        <taxon>Pseudomonadati</taxon>
        <taxon>Pseudomonadota</taxon>
        <taxon>Betaproteobacteria</taxon>
        <taxon>Burkholderiales</taxon>
        <taxon>Alcaligenaceae</taxon>
        <taxon>Pusillimonas</taxon>
    </lineage>
</organism>
<sequence length="68" mass="7493">MKTLRTPQQVLADFEHRGITISGWARSHGFSRDVVRSVLYGRVKGLYGSGHKAAVLLGLKDGVIDELK</sequence>
<proteinExistence type="predicted"/>
<protein>
    <submittedName>
        <fullName evidence="1">Gp16 family phage-associated protein</fullName>
    </submittedName>
</protein>
<keyword evidence="2" id="KW-1185">Reference proteome</keyword>
<dbReference type="AlphaFoldDB" id="A0A2U1CMQ9"/>
<evidence type="ECO:0000313" key="1">
    <source>
        <dbReference type="EMBL" id="PVY62290.1"/>
    </source>
</evidence>
<comment type="caution">
    <text evidence="1">The sequence shown here is derived from an EMBL/GenBank/DDBJ whole genome shotgun (WGS) entry which is preliminary data.</text>
</comment>
<accession>A0A2U1CMQ9</accession>
<reference evidence="1 2" key="1">
    <citation type="submission" date="2018-04" db="EMBL/GenBank/DDBJ databases">
        <title>Genomic Encyclopedia of Type Strains, Phase IV (KMG-IV): sequencing the most valuable type-strain genomes for metagenomic binning, comparative biology and taxonomic classification.</title>
        <authorList>
            <person name="Goeker M."/>
        </authorList>
    </citation>
    <scope>NUCLEOTIDE SEQUENCE [LARGE SCALE GENOMIC DNA]</scope>
    <source>
        <strain evidence="1 2">DSM 10065</strain>
    </source>
</reference>
<dbReference type="InterPro" id="IPR026365">
    <property type="entry name" value="BcepMu_gp16"/>
</dbReference>
<dbReference type="NCBIfam" id="TIGR04111">
    <property type="entry name" value="BcepMu_gp16"/>
    <property type="match status" value="1"/>
</dbReference>
<name>A0A2U1CMQ9_9BURK</name>
<dbReference type="RefSeq" id="WP_116518268.1">
    <property type="nucleotide sequence ID" value="NZ_JACCEX010000002.1"/>
</dbReference>
<dbReference type="OrthoDB" id="5679056at2"/>